<evidence type="ECO:0000313" key="1">
    <source>
        <dbReference type="EMBL" id="MQL87792.1"/>
    </source>
</evidence>
<dbReference type="Proteomes" id="UP000652761">
    <property type="component" value="Unassembled WGS sequence"/>
</dbReference>
<organism evidence="1 2">
    <name type="scientific">Colocasia esculenta</name>
    <name type="common">Wild taro</name>
    <name type="synonym">Arum esculentum</name>
    <dbReference type="NCBI Taxonomy" id="4460"/>
    <lineage>
        <taxon>Eukaryota</taxon>
        <taxon>Viridiplantae</taxon>
        <taxon>Streptophyta</taxon>
        <taxon>Embryophyta</taxon>
        <taxon>Tracheophyta</taxon>
        <taxon>Spermatophyta</taxon>
        <taxon>Magnoliopsida</taxon>
        <taxon>Liliopsida</taxon>
        <taxon>Araceae</taxon>
        <taxon>Aroideae</taxon>
        <taxon>Colocasieae</taxon>
        <taxon>Colocasia</taxon>
    </lineage>
</organism>
<feature type="non-terminal residue" evidence="1">
    <location>
        <position position="89"/>
    </location>
</feature>
<protein>
    <submittedName>
        <fullName evidence="1">Uncharacterized protein</fullName>
    </submittedName>
</protein>
<gene>
    <name evidence="1" type="ORF">Taro_020341</name>
</gene>
<proteinExistence type="predicted"/>
<accession>A0A843UNF6</accession>
<sequence>MVCPVTALLKFNCCEHEMVWLLALPMRPSGVEVSVGCVTPESEEEVAQEAPGLDCTGELAAKAWTPELLASTSMDANPRKATTPWTPTS</sequence>
<reference evidence="1" key="1">
    <citation type="submission" date="2017-07" db="EMBL/GenBank/DDBJ databases">
        <title>Taro Niue Genome Assembly and Annotation.</title>
        <authorList>
            <person name="Atibalentja N."/>
            <person name="Keating K."/>
            <person name="Fields C.J."/>
        </authorList>
    </citation>
    <scope>NUCLEOTIDE SEQUENCE</scope>
    <source>
        <strain evidence="1">Niue_2</strain>
        <tissue evidence="1">Leaf</tissue>
    </source>
</reference>
<comment type="caution">
    <text evidence="1">The sequence shown here is derived from an EMBL/GenBank/DDBJ whole genome shotgun (WGS) entry which is preliminary data.</text>
</comment>
<keyword evidence="2" id="KW-1185">Reference proteome</keyword>
<dbReference type="EMBL" id="NMUH01001005">
    <property type="protein sequence ID" value="MQL87792.1"/>
    <property type="molecule type" value="Genomic_DNA"/>
</dbReference>
<dbReference type="AlphaFoldDB" id="A0A843UNF6"/>
<name>A0A843UNF6_COLES</name>
<evidence type="ECO:0000313" key="2">
    <source>
        <dbReference type="Proteomes" id="UP000652761"/>
    </source>
</evidence>